<organism evidence="1 2">
    <name type="scientific">Dreissena polymorpha</name>
    <name type="common">Zebra mussel</name>
    <name type="synonym">Mytilus polymorpha</name>
    <dbReference type="NCBI Taxonomy" id="45954"/>
    <lineage>
        <taxon>Eukaryota</taxon>
        <taxon>Metazoa</taxon>
        <taxon>Spiralia</taxon>
        <taxon>Lophotrochozoa</taxon>
        <taxon>Mollusca</taxon>
        <taxon>Bivalvia</taxon>
        <taxon>Autobranchia</taxon>
        <taxon>Heteroconchia</taxon>
        <taxon>Euheterodonta</taxon>
        <taxon>Imparidentia</taxon>
        <taxon>Neoheterodontei</taxon>
        <taxon>Myida</taxon>
        <taxon>Dreissenoidea</taxon>
        <taxon>Dreissenidae</taxon>
        <taxon>Dreissena</taxon>
    </lineage>
</organism>
<dbReference type="Gene3D" id="2.60.120.40">
    <property type="match status" value="1"/>
</dbReference>
<gene>
    <name evidence="1" type="ORF">DPMN_130967</name>
</gene>
<sequence length="77" mass="8453">MCSFDGNSVFYKLVANSSTQTSGHVYDAKTYVCTSFDAVVPLEKSKTAFIASWYAGGKTQCDNNYQCLFSGVLLQPF</sequence>
<accession>A0A9D4JZM2</accession>
<dbReference type="AlphaFoldDB" id="A0A9D4JZM2"/>
<reference evidence="1" key="1">
    <citation type="journal article" date="2019" name="bioRxiv">
        <title>The Genome of the Zebra Mussel, Dreissena polymorpha: A Resource for Invasive Species Research.</title>
        <authorList>
            <person name="McCartney M.A."/>
            <person name="Auch B."/>
            <person name="Kono T."/>
            <person name="Mallez S."/>
            <person name="Zhang Y."/>
            <person name="Obille A."/>
            <person name="Becker A."/>
            <person name="Abrahante J.E."/>
            <person name="Garbe J."/>
            <person name="Badalamenti J.P."/>
            <person name="Herman A."/>
            <person name="Mangelson H."/>
            <person name="Liachko I."/>
            <person name="Sullivan S."/>
            <person name="Sone E.D."/>
            <person name="Koren S."/>
            <person name="Silverstein K.A.T."/>
            <person name="Beckman K.B."/>
            <person name="Gohl D.M."/>
        </authorList>
    </citation>
    <scope>NUCLEOTIDE SEQUENCE</scope>
    <source>
        <strain evidence="1">Duluth1</strain>
        <tissue evidence="1">Whole animal</tissue>
    </source>
</reference>
<keyword evidence="2" id="KW-1185">Reference proteome</keyword>
<name>A0A9D4JZM2_DREPO</name>
<proteinExistence type="predicted"/>
<reference evidence="1" key="2">
    <citation type="submission" date="2020-11" db="EMBL/GenBank/DDBJ databases">
        <authorList>
            <person name="McCartney M.A."/>
            <person name="Auch B."/>
            <person name="Kono T."/>
            <person name="Mallez S."/>
            <person name="Becker A."/>
            <person name="Gohl D.M."/>
            <person name="Silverstein K.A.T."/>
            <person name="Koren S."/>
            <person name="Bechman K.B."/>
            <person name="Herman A."/>
            <person name="Abrahante J.E."/>
            <person name="Garbe J."/>
        </authorList>
    </citation>
    <scope>NUCLEOTIDE SEQUENCE</scope>
    <source>
        <strain evidence="1">Duluth1</strain>
        <tissue evidence="1">Whole animal</tissue>
    </source>
</reference>
<comment type="caution">
    <text evidence="1">The sequence shown here is derived from an EMBL/GenBank/DDBJ whole genome shotgun (WGS) entry which is preliminary data.</text>
</comment>
<protein>
    <submittedName>
        <fullName evidence="1">Uncharacterized protein</fullName>
    </submittedName>
</protein>
<dbReference type="InterPro" id="IPR008983">
    <property type="entry name" value="Tumour_necrosis_fac-like_dom"/>
</dbReference>
<evidence type="ECO:0000313" key="1">
    <source>
        <dbReference type="EMBL" id="KAH3828979.1"/>
    </source>
</evidence>
<evidence type="ECO:0000313" key="2">
    <source>
        <dbReference type="Proteomes" id="UP000828390"/>
    </source>
</evidence>
<dbReference type="EMBL" id="JAIWYP010000005">
    <property type="protein sequence ID" value="KAH3828979.1"/>
    <property type="molecule type" value="Genomic_DNA"/>
</dbReference>
<dbReference type="Proteomes" id="UP000828390">
    <property type="component" value="Unassembled WGS sequence"/>
</dbReference>